<evidence type="ECO:0000256" key="1">
    <source>
        <dbReference type="ARBA" id="ARBA00004651"/>
    </source>
</evidence>
<comment type="similarity">
    <text evidence="2 8">Belongs to the binding-protein-dependent transport system permease family. CysTW subfamily.</text>
</comment>
<evidence type="ECO:0000256" key="5">
    <source>
        <dbReference type="ARBA" id="ARBA00022692"/>
    </source>
</evidence>
<dbReference type="PANTHER" id="PTHR43470:SF5">
    <property type="entry name" value="PHOSPHATE TRANSPORT SYSTEM PERMEASE PROTEIN PSTA"/>
    <property type="match status" value="1"/>
</dbReference>
<evidence type="ECO:0000313" key="10">
    <source>
        <dbReference type="EMBL" id="GGA51772.1"/>
    </source>
</evidence>
<protein>
    <recommendedName>
        <fullName evidence="8">Phosphate transport system permease protein PstA</fullName>
    </recommendedName>
</protein>
<feature type="transmembrane region" description="Helical" evidence="8">
    <location>
        <begin position="128"/>
        <end position="152"/>
    </location>
</feature>
<dbReference type="InterPro" id="IPR000515">
    <property type="entry name" value="MetI-like"/>
</dbReference>
<keyword evidence="3" id="KW-0813">Transport</keyword>
<evidence type="ECO:0000256" key="7">
    <source>
        <dbReference type="ARBA" id="ARBA00023136"/>
    </source>
</evidence>
<feature type="domain" description="ABC transmembrane type-1" evidence="9">
    <location>
        <begin position="91"/>
        <end position="297"/>
    </location>
</feature>
<dbReference type="Proteomes" id="UP000617979">
    <property type="component" value="Unassembled WGS sequence"/>
</dbReference>
<dbReference type="Gene3D" id="1.10.3720.10">
    <property type="entry name" value="MetI-like"/>
    <property type="match status" value="1"/>
</dbReference>
<keyword evidence="11" id="KW-1185">Reference proteome</keyword>
<evidence type="ECO:0000256" key="4">
    <source>
        <dbReference type="ARBA" id="ARBA00022475"/>
    </source>
</evidence>
<keyword evidence="6 8" id="KW-1133">Transmembrane helix</keyword>
<keyword evidence="4 8" id="KW-1003">Cell membrane</keyword>
<sequence>MSAEEVLIHQNKRPKAPALLTDHDGDRRIGTRKMLNQIAHGLFLLATLVGVVVLAVLLLDIFKMGWKWLNLDFLNSFASRFPAQSGIKAPLWGSLWLIAVTAPLTFIFGVGTAIYLEEYAKKNWFSRLIQLNISNLAGVPSIVFGILGLTLFVRQMKLGQSVLAGALTMTLLILPIVIVAAREAISSVPSSLRQASLAMGATRWQTIYKVVLPYSMPGILTGTILALSRAIGETAPLIMVGAVTFIYFTPGNVFDAFTVLPIQIYTWTGMPKAEFQNLAGAGIIVLLAILLTMNALAIILRNKYQRRNG</sequence>
<reference evidence="11" key="1">
    <citation type="journal article" date="2019" name="Int. J. Syst. Evol. Microbiol.">
        <title>The Global Catalogue of Microorganisms (GCM) 10K type strain sequencing project: providing services to taxonomists for standard genome sequencing and annotation.</title>
        <authorList>
            <consortium name="The Broad Institute Genomics Platform"/>
            <consortium name="The Broad Institute Genome Sequencing Center for Infectious Disease"/>
            <person name="Wu L."/>
            <person name="Ma J."/>
        </authorList>
    </citation>
    <scope>NUCLEOTIDE SEQUENCE [LARGE SCALE GENOMIC DNA]</scope>
    <source>
        <strain evidence="11">CGMCC 1.12404</strain>
    </source>
</reference>
<proteinExistence type="inferred from homology"/>
<dbReference type="PANTHER" id="PTHR43470">
    <property type="entry name" value="PHOSPHATE TRANSPORT SYSTEM PERMEASE PROTEIN PSTA-RELATED"/>
    <property type="match status" value="1"/>
</dbReference>
<dbReference type="NCBIfam" id="TIGR00974">
    <property type="entry name" value="3a0107s02c"/>
    <property type="match status" value="1"/>
</dbReference>
<organism evidence="10 11">
    <name type="scientific">Kroppenstedtia guangzhouensis</name>
    <dbReference type="NCBI Taxonomy" id="1274356"/>
    <lineage>
        <taxon>Bacteria</taxon>
        <taxon>Bacillati</taxon>
        <taxon>Bacillota</taxon>
        <taxon>Bacilli</taxon>
        <taxon>Bacillales</taxon>
        <taxon>Thermoactinomycetaceae</taxon>
        <taxon>Kroppenstedtia</taxon>
    </lineage>
</organism>
<dbReference type="SUPFAM" id="SSF161098">
    <property type="entry name" value="MetI-like"/>
    <property type="match status" value="1"/>
</dbReference>
<keyword evidence="5 8" id="KW-0812">Transmembrane</keyword>
<dbReference type="Pfam" id="PF00528">
    <property type="entry name" value="BPD_transp_1"/>
    <property type="match status" value="1"/>
</dbReference>
<evidence type="ECO:0000256" key="2">
    <source>
        <dbReference type="ARBA" id="ARBA00007069"/>
    </source>
</evidence>
<dbReference type="EMBL" id="BMEX01000010">
    <property type="protein sequence ID" value="GGA51772.1"/>
    <property type="molecule type" value="Genomic_DNA"/>
</dbReference>
<evidence type="ECO:0000313" key="11">
    <source>
        <dbReference type="Proteomes" id="UP000617979"/>
    </source>
</evidence>
<dbReference type="PROSITE" id="PS50928">
    <property type="entry name" value="ABC_TM1"/>
    <property type="match status" value="1"/>
</dbReference>
<feature type="transmembrane region" description="Helical" evidence="8">
    <location>
        <begin position="42"/>
        <end position="62"/>
    </location>
</feature>
<dbReference type="RefSeq" id="WP_373284613.1">
    <property type="nucleotide sequence ID" value="NZ_BMEX01000010.1"/>
</dbReference>
<name>A0ABQ1GWH6_9BACL</name>
<dbReference type="InterPro" id="IPR005672">
    <property type="entry name" value="Phosphate_PstA"/>
</dbReference>
<dbReference type="CDD" id="cd06261">
    <property type="entry name" value="TM_PBP2"/>
    <property type="match status" value="1"/>
</dbReference>
<evidence type="ECO:0000259" key="9">
    <source>
        <dbReference type="PROSITE" id="PS50928"/>
    </source>
</evidence>
<feature type="transmembrane region" description="Helical" evidence="8">
    <location>
        <begin position="278"/>
        <end position="300"/>
    </location>
</feature>
<feature type="transmembrane region" description="Helical" evidence="8">
    <location>
        <begin position="158"/>
        <end position="181"/>
    </location>
</feature>
<accession>A0ABQ1GWH6</accession>
<comment type="subcellular location">
    <subcellularLocation>
        <location evidence="1 8">Cell membrane</location>
        <topology evidence="1 8">Multi-pass membrane protein</topology>
    </subcellularLocation>
</comment>
<evidence type="ECO:0000256" key="6">
    <source>
        <dbReference type="ARBA" id="ARBA00022989"/>
    </source>
</evidence>
<gene>
    <name evidence="10" type="ORF">GCM10007416_26160</name>
</gene>
<feature type="transmembrane region" description="Helical" evidence="8">
    <location>
        <begin position="237"/>
        <end position="258"/>
    </location>
</feature>
<evidence type="ECO:0000256" key="3">
    <source>
        <dbReference type="ARBA" id="ARBA00022448"/>
    </source>
</evidence>
<dbReference type="InterPro" id="IPR035906">
    <property type="entry name" value="MetI-like_sf"/>
</dbReference>
<comment type="caution">
    <text evidence="10">The sequence shown here is derived from an EMBL/GenBank/DDBJ whole genome shotgun (WGS) entry which is preliminary data.</text>
</comment>
<feature type="transmembrane region" description="Helical" evidence="8">
    <location>
        <begin position="95"/>
        <end position="116"/>
    </location>
</feature>
<keyword evidence="7 8" id="KW-0472">Membrane</keyword>
<evidence type="ECO:0000256" key="8">
    <source>
        <dbReference type="RuleBase" id="RU363043"/>
    </source>
</evidence>